<evidence type="ECO:0000256" key="1">
    <source>
        <dbReference type="SAM" id="Phobius"/>
    </source>
</evidence>
<evidence type="ECO:0000313" key="2">
    <source>
        <dbReference type="EMBL" id="KYN09455.1"/>
    </source>
</evidence>
<organism evidence="2 3">
    <name type="scientific">Trachymyrmex cornetzi</name>
    <dbReference type="NCBI Taxonomy" id="471704"/>
    <lineage>
        <taxon>Eukaryota</taxon>
        <taxon>Metazoa</taxon>
        <taxon>Ecdysozoa</taxon>
        <taxon>Arthropoda</taxon>
        <taxon>Hexapoda</taxon>
        <taxon>Insecta</taxon>
        <taxon>Pterygota</taxon>
        <taxon>Neoptera</taxon>
        <taxon>Endopterygota</taxon>
        <taxon>Hymenoptera</taxon>
        <taxon>Apocrita</taxon>
        <taxon>Aculeata</taxon>
        <taxon>Formicoidea</taxon>
        <taxon>Formicidae</taxon>
        <taxon>Myrmicinae</taxon>
        <taxon>Trachymyrmex</taxon>
    </lineage>
</organism>
<evidence type="ECO:0008006" key="4">
    <source>
        <dbReference type="Google" id="ProtNLM"/>
    </source>
</evidence>
<keyword evidence="1" id="KW-0812">Transmembrane</keyword>
<evidence type="ECO:0000313" key="3">
    <source>
        <dbReference type="Proteomes" id="UP000078492"/>
    </source>
</evidence>
<keyword evidence="1" id="KW-1133">Transmembrane helix</keyword>
<feature type="transmembrane region" description="Helical" evidence="1">
    <location>
        <begin position="67"/>
        <end position="87"/>
    </location>
</feature>
<accession>A0A151IRV4</accession>
<dbReference type="AlphaFoldDB" id="A0A151IRV4"/>
<keyword evidence="3" id="KW-1185">Reference proteome</keyword>
<protein>
    <recommendedName>
        <fullName evidence="4">Gustatory receptor</fullName>
    </recommendedName>
</protein>
<proteinExistence type="predicted"/>
<gene>
    <name evidence="2" type="ORF">ALC57_18428</name>
</gene>
<reference evidence="2 3" key="1">
    <citation type="submission" date="2015-09" db="EMBL/GenBank/DDBJ databases">
        <title>Trachymyrmex cornetzi WGS genome.</title>
        <authorList>
            <person name="Nygaard S."/>
            <person name="Hu H."/>
            <person name="Boomsma J."/>
            <person name="Zhang G."/>
        </authorList>
    </citation>
    <scope>NUCLEOTIDE SEQUENCE [LARGE SCALE GENOMIC DNA]</scope>
    <source>
        <strain evidence="2">Tcor2-1</strain>
        <tissue evidence="2">Whole body</tissue>
    </source>
</reference>
<dbReference type="Proteomes" id="UP000078492">
    <property type="component" value="Unassembled WGS sequence"/>
</dbReference>
<keyword evidence="1" id="KW-0472">Membrane</keyword>
<feature type="transmembrane region" description="Helical" evidence="1">
    <location>
        <begin position="34"/>
        <end position="55"/>
    </location>
</feature>
<feature type="transmembrane region" description="Helical" evidence="1">
    <location>
        <begin position="119"/>
        <end position="136"/>
    </location>
</feature>
<dbReference type="EMBL" id="KQ981103">
    <property type="protein sequence ID" value="KYN09455.1"/>
    <property type="molecule type" value="Genomic_DNA"/>
</dbReference>
<feature type="transmembrane region" description="Helical" evidence="1">
    <location>
        <begin position="171"/>
        <end position="194"/>
    </location>
</feature>
<name>A0A151IRV4_9HYME</name>
<sequence>MTETLERTLAPLMTIGGFCNLGIFEYPVGQLRSYISCLYALAKWSLLVYFVYYPIYVQNLLIYRKIYIDNFVPIATIILILISICRFKELKTCLHELAIVDHTLEVLGTPKEYHRLRNWIIRIIIGWIVFVFYQLMCNNFIYFFFYNIDIKFTLFVVGMYFMLLDIYPSNIIALSALISAAILGLVLYMCIHLLCKLFLLTLCVKIFTV</sequence>